<organism evidence="11 12">
    <name type="scientific">Weissella minor</name>
    <dbReference type="NCBI Taxonomy" id="1620"/>
    <lineage>
        <taxon>Bacteria</taxon>
        <taxon>Bacillati</taxon>
        <taxon>Bacillota</taxon>
        <taxon>Bacilli</taxon>
        <taxon>Lactobacillales</taxon>
        <taxon>Lactobacillaceae</taxon>
        <taxon>Weissella</taxon>
    </lineage>
</organism>
<evidence type="ECO:0000256" key="5">
    <source>
        <dbReference type="ARBA" id="ARBA00022989"/>
    </source>
</evidence>
<dbReference type="Proteomes" id="UP000051673">
    <property type="component" value="Unassembled WGS sequence"/>
</dbReference>
<evidence type="ECO:0000313" key="11">
    <source>
        <dbReference type="EMBL" id="KRN77450.1"/>
    </source>
</evidence>
<feature type="transmembrane region" description="Helical" evidence="9">
    <location>
        <begin position="154"/>
        <end position="175"/>
    </location>
</feature>
<feature type="transmembrane region" description="Helical" evidence="9">
    <location>
        <begin position="215"/>
        <end position="237"/>
    </location>
</feature>
<keyword evidence="5 9" id="KW-1133">Transmembrane helix</keyword>
<dbReference type="Pfam" id="PF00909">
    <property type="entry name" value="Ammonium_transp"/>
    <property type="match status" value="1"/>
</dbReference>
<evidence type="ECO:0000256" key="1">
    <source>
        <dbReference type="ARBA" id="ARBA00004141"/>
    </source>
</evidence>
<keyword evidence="4 9" id="KW-0812">Transmembrane</keyword>
<dbReference type="AlphaFoldDB" id="A0A0R2JS61"/>
<evidence type="ECO:0000313" key="12">
    <source>
        <dbReference type="Proteomes" id="UP000051673"/>
    </source>
</evidence>
<evidence type="ECO:0000256" key="9">
    <source>
        <dbReference type="SAM" id="Phobius"/>
    </source>
</evidence>
<evidence type="ECO:0000256" key="8">
    <source>
        <dbReference type="ARBA" id="ARBA00050025"/>
    </source>
</evidence>
<comment type="subcellular location">
    <subcellularLocation>
        <location evidence="1">Membrane</location>
        <topology evidence="1">Multi-pass membrane protein</topology>
    </subcellularLocation>
</comment>
<gene>
    <name evidence="11" type="ORF">IV67_GL001501</name>
</gene>
<dbReference type="PATRIC" id="fig|1620.3.peg.1531"/>
<feature type="transmembrane region" description="Helical" evidence="9">
    <location>
        <begin position="274"/>
        <end position="293"/>
    </location>
</feature>
<feature type="transmembrane region" description="Helical" evidence="9">
    <location>
        <begin position="60"/>
        <end position="82"/>
    </location>
</feature>
<feature type="transmembrane region" description="Helical" evidence="9">
    <location>
        <begin position="243"/>
        <end position="262"/>
    </location>
</feature>
<evidence type="ECO:0000256" key="6">
    <source>
        <dbReference type="ARBA" id="ARBA00023136"/>
    </source>
</evidence>
<evidence type="ECO:0000256" key="7">
    <source>
        <dbReference type="ARBA" id="ARBA00023177"/>
    </source>
</evidence>
<dbReference type="SUPFAM" id="SSF111352">
    <property type="entry name" value="Ammonium transporter"/>
    <property type="match status" value="1"/>
</dbReference>
<feature type="transmembrane region" description="Helical" evidence="9">
    <location>
        <begin position="123"/>
        <end position="142"/>
    </location>
</feature>
<dbReference type="Gene3D" id="1.10.3430.10">
    <property type="entry name" value="Ammonium transporter AmtB like domains"/>
    <property type="match status" value="1"/>
</dbReference>
<sequence>MINTMMMVLLPLGFGIVCWYLFGYSLTFSGDHALIGNLKHFAFNDVSFTTSTKGLQIPDAVFAMFQGMFPLITLGIIAGAVIDRINLKFFIFFCIGWLVLVYYPLAHMVWGNGLIEHLGALDFAGGDVVHISSGITALILALKIGKRQNAEAPTVHCAPAVAIGMALLWFGWFGFNAGSALGINEGALYALQNTFLASATSFTIWNILDYYTTKHISLFGSLTGALVGLVLITPSAGLVTTNSALLISILGTPILFFAIPALKARFHYDDALDAFGAHGLGGILGGIFTGLFASEHLAGVQNVLQGNFQLLGSQLSGILITILWATIGTLLLTKLLNSFMPLTTDLKPDMTRDMIEHGESSFEV</sequence>
<keyword evidence="6 9" id="KW-0472">Membrane</keyword>
<dbReference type="InterPro" id="IPR024041">
    <property type="entry name" value="NH4_transpt_AmtB-like_dom"/>
</dbReference>
<dbReference type="PANTHER" id="PTHR43029">
    <property type="entry name" value="AMMONIUM TRANSPORTER MEP2"/>
    <property type="match status" value="1"/>
</dbReference>
<feature type="transmembrane region" description="Helical" evidence="9">
    <location>
        <begin position="89"/>
        <end position="111"/>
    </location>
</feature>
<dbReference type="GO" id="GO:0008519">
    <property type="term" value="F:ammonium channel activity"/>
    <property type="evidence" value="ECO:0007669"/>
    <property type="project" value="InterPro"/>
</dbReference>
<evidence type="ECO:0000256" key="3">
    <source>
        <dbReference type="ARBA" id="ARBA00022448"/>
    </source>
</evidence>
<evidence type="ECO:0000256" key="4">
    <source>
        <dbReference type="ARBA" id="ARBA00022692"/>
    </source>
</evidence>
<keyword evidence="12" id="KW-1185">Reference proteome</keyword>
<reference evidence="11 12" key="1">
    <citation type="journal article" date="2015" name="Genome Announc.">
        <title>Expanding the biotechnology potential of lactobacilli through comparative genomics of 213 strains and associated genera.</title>
        <authorList>
            <person name="Sun Z."/>
            <person name="Harris H.M."/>
            <person name="McCann A."/>
            <person name="Guo C."/>
            <person name="Argimon S."/>
            <person name="Zhang W."/>
            <person name="Yang X."/>
            <person name="Jeffery I.B."/>
            <person name="Cooney J.C."/>
            <person name="Kagawa T.F."/>
            <person name="Liu W."/>
            <person name="Song Y."/>
            <person name="Salvetti E."/>
            <person name="Wrobel A."/>
            <person name="Rasinkangas P."/>
            <person name="Parkhill J."/>
            <person name="Rea M.C."/>
            <person name="O'Sullivan O."/>
            <person name="Ritari J."/>
            <person name="Douillard F.P."/>
            <person name="Paul Ross R."/>
            <person name="Yang R."/>
            <person name="Briner A.E."/>
            <person name="Felis G.E."/>
            <person name="de Vos W.M."/>
            <person name="Barrangou R."/>
            <person name="Klaenhammer T.R."/>
            <person name="Caufield P.W."/>
            <person name="Cui Y."/>
            <person name="Zhang H."/>
            <person name="O'Toole P.W."/>
        </authorList>
    </citation>
    <scope>NUCLEOTIDE SEQUENCE [LARGE SCALE GENOMIC DNA]</scope>
    <source>
        <strain evidence="11 12">DSM 20014</strain>
    </source>
</reference>
<comment type="similarity">
    <text evidence="2">Belongs to the ammonia transporter channel (TC 1.A.11.2) family.</text>
</comment>
<dbReference type="InterPro" id="IPR029020">
    <property type="entry name" value="Ammonium/urea_transptr"/>
</dbReference>
<dbReference type="STRING" id="1620.IV67_GL001501"/>
<evidence type="ECO:0000256" key="2">
    <source>
        <dbReference type="ARBA" id="ARBA00005887"/>
    </source>
</evidence>
<feature type="transmembrane region" description="Helical" evidence="9">
    <location>
        <begin position="313"/>
        <end position="332"/>
    </location>
</feature>
<dbReference type="PANTHER" id="PTHR43029:SF10">
    <property type="entry name" value="AMMONIUM TRANSPORTER MEP2"/>
    <property type="match status" value="1"/>
</dbReference>
<accession>A0A0R2JS61</accession>
<protein>
    <recommendedName>
        <fullName evidence="8">Ammonium transporter</fullName>
    </recommendedName>
</protein>
<dbReference type="InterPro" id="IPR001905">
    <property type="entry name" value="Ammonium_transpt"/>
</dbReference>
<feature type="transmembrane region" description="Helical" evidence="9">
    <location>
        <begin position="187"/>
        <end position="208"/>
    </location>
</feature>
<keyword evidence="7" id="KW-0924">Ammonia transport</keyword>
<feature type="domain" description="Ammonium transporter AmtB-like" evidence="10">
    <location>
        <begin position="2"/>
        <end position="361"/>
    </location>
</feature>
<dbReference type="GO" id="GO:0005886">
    <property type="term" value="C:plasma membrane"/>
    <property type="evidence" value="ECO:0007669"/>
    <property type="project" value="TreeGrafter"/>
</dbReference>
<dbReference type="EMBL" id="JQCD01000018">
    <property type="protein sequence ID" value="KRN77450.1"/>
    <property type="molecule type" value="Genomic_DNA"/>
</dbReference>
<evidence type="ECO:0000259" key="10">
    <source>
        <dbReference type="Pfam" id="PF00909"/>
    </source>
</evidence>
<proteinExistence type="inferred from homology"/>
<name>A0A0R2JS61_9LACO</name>
<comment type="caution">
    <text evidence="11">The sequence shown here is derived from an EMBL/GenBank/DDBJ whole genome shotgun (WGS) entry which is preliminary data.</text>
</comment>
<keyword evidence="3" id="KW-0813">Transport</keyword>